<dbReference type="EMBL" id="CP039132">
    <property type="protein sequence ID" value="QCP89372.1"/>
    <property type="molecule type" value="Genomic_DNA"/>
</dbReference>
<dbReference type="PROSITE" id="PS51194">
    <property type="entry name" value="HELICASE_CTER"/>
    <property type="match status" value="1"/>
</dbReference>
<dbReference type="InterPro" id="IPR055227">
    <property type="entry name" value="HRQ1_WHD"/>
</dbReference>
<dbReference type="PROSITE" id="PS51192">
    <property type="entry name" value="HELICASE_ATP_BIND_1"/>
    <property type="match status" value="1"/>
</dbReference>
<keyword evidence="6" id="KW-0614">Plasmid</keyword>
<dbReference type="SMART" id="SM00490">
    <property type="entry name" value="HELICc"/>
    <property type="match status" value="1"/>
</dbReference>
<dbReference type="Pfam" id="PF00270">
    <property type="entry name" value="DEAD"/>
    <property type="match status" value="1"/>
</dbReference>
<dbReference type="Pfam" id="PF22982">
    <property type="entry name" value="WHD_HRQ1"/>
    <property type="match status" value="1"/>
</dbReference>
<feature type="region of interest" description="Disordered" evidence="3">
    <location>
        <begin position="262"/>
        <end position="312"/>
    </location>
</feature>
<dbReference type="GO" id="GO:0003676">
    <property type="term" value="F:nucleic acid binding"/>
    <property type="evidence" value="ECO:0007669"/>
    <property type="project" value="InterPro"/>
</dbReference>
<dbReference type="CDD" id="cd17923">
    <property type="entry name" value="DEXHc_Hrq1-like"/>
    <property type="match status" value="1"/>
</dbReference>
<name>A0A4P8JRN1_HALMA</name>
<dbReference type="PANTHER" id="PTHR47957">
    <property type="entry name" value="ATP-DEPENDENT HELICASE HRQ1"/>
    <property type="match status" value="1"/>
</dbReference>
<reference evidence="6 7" key="1">
    <citation type="submission" date="2019-04" db="EMBL/GenBank/DDBJ databases">
        <title>Methylomes of two halophilic Archaea, Haloarcula marismortui and Haloferax mediterranei.</title>
        <authorList>
            <person name="DasSarma S."/>
            <person name="DasSarma P."/>
            <person name="DasSarma S."/>
            <person name="Fomenkov A."/>
            <person name="Vincze T."/>
            <person name="Anton B.P."/>
            <person name="Roberts R.J."/>
        </authorList>
    </citation>
    <scope>NUCLEOTIDE SEQUENCE [LARGE SCALE GENOMIC DNA]</scope>
    <source>
        <strain evidence="6 7">ATCC 43049</strain>
        <plasmid evidence="7">phma34</plasmid>
    </source>
</reference>
<feature type="domain" description="Helicase C-terminal" evidence="5">
    <location>
        <begin position="314"/>
        <end position="477"/>
    </location>
</feature>
<evidence type="ECO:0000259" key="4">
    <source>
        <dbReference type="PROSITE" id="PS51192"/>
    </source>
</evidence>
<keyword evidence="6" id="KW-0378">Hydrolase</keyword>
<accession>A0A4P8JRN1</accession>
<evidence type="ECO:0000313" key="6">
    <source>
        <dbReference type="EMBL" id="QCP89372.1"/>
    </source>
</evidence>
<dbReference type="PANTHER" id="PTHR47957:SF3">
    <property type="entry name" value="ATP-DEPENDENT HELICASE HRQ1"/>
    <property type="match status" value="1"/>
</dbReference>
<feature type="compositionally biased region" description="Polar residues" evidence="3">
    <location>
        <begin position="289"/>
        <end position="305"/>
    </location>
</feature>
<evidence type="ECO:0000256" key="3">
    <source>
        <dbReference type="SAM" id="MobiDB-lite"/>
    </source>
</evidence>
<dbReference type="CDD" id="cd18797">
    <property type="entry name" value="SF2_C_Hrq"/>
    <property type="match status" value="1"/>
</dbReference>
<evidence type="ECO:0000256" key="2">
    <source>
        <dbReference type="ARBA" id="ARBA00022840"/>
    </source>
</evidence>
<dbReference type="Pfam" id="PF00271">
    <property type="entry name" value="Helicase_C"/>
    <property type="match status" value="1"/>
</dbReference>
<dbReference type="GO" id="GO:0036297">
    <property type="term" value="P:interstrand cross-link repair"/>
    <property type="evidence" value="ECO:0007669"/>
    <property type="project" value="TreeGrafter"/>
</dbReference>
<dbReference type="Pfam" id="PF09369">
    <property type="entry name" value="MZB"/>
    <property type="match status" value="1"/>
</dbReference>
<keyword evidence="6" id="KW-0347">Helicase</keyword>
<dbReference type="GO" id="GO:0005524">
    <property type="term" value="F:ATP binding"/>
    <property type="evidence" value="ECO:0007669"/>
    <property type="project" value="UniProtKB-KW"/>
</dbReference>
<dbReference type="GO" id="GO:0006289">
    <property type="term" value="P:nucleotide-excision repair"/>
    <property type="evidence" value="ECO:0007669"/>
    <property type="project" value="TreeGrafter"/>
</dbReference>
<gene>
    <name evidence="6" type="ORF">E6P14_00100</name>
</gene>
<protein>
    <submittedName>
        <fullName evidence="6">DEAD/DEAH box helicase</fullName>
    </submittedName>
</protein>
<dbReference type="InterPro" id="IPR027417">
    <property type="entry name" value="P-loop_NTPase"/>
</dbReference>
<keyword evidence="1" id="KW-0547">Nucleotide-binding</keyword>
<dbReference type="InterPro" id="IPR018973">
    <property type="entry name" value="MZB"/>
</dbReference>
<dbReference type="SMART" id="SM00487">
    <property type="entry name" value="DEXDc"/>
    <property type="match status" value="1"/>
</dbReference>
<keyword evidence="2" id="KW-0067">ATP-binding</keyword>
<evidence type="ECO:0000313" key="7">
    <source>
        <dbReference type="Proteomes" id="UP000298722"/>
    </source>
</evidence>
<dbReference type="InterPro" id="IPR011545">
    <property type="entry name" value="DEAD/DEAH_box_helicase_dom"/>
</dbReference>
<dbReference type="SUPFAM" id="SSF52540">
    <property type="entry name" value="P-loop containing nucleoside triphosphate hydrolases"/>
    <property type="match status" value="1"/>
</dbReference>
<feature type="domain" description="Helicase ATP-binding" evidence="4">
    <location>
        <begin position="66"/>
        <end position="251"/>
    </location>
</feature>
<dbReference type="Proteomes" id="UP000298722">
    <property type="component" value="Plasmid pHMA34"/>
</dbReference>
<dbReference type="GO" id="GO:0043138">
    <property type="term" value="F:3'-5' DNA helicase activity"/>
    <property type="evidence" value="ECO:0007669"/>
    <property type="project" value="TreeGrafter"/>
</dbReference>
<dbReference type="AlphaFoldDB" id="A0A4P8JRN1"/>
<organism evidence="6 7">
    <name type="scientific">Haloarcula marismortui (strain ATCC 43049 / DSM 3752 / JCM 8966 / VKM B-1809)</name>
    <name type="common">Halobacterium marismortui</name>
    <dbReference type="NCBI Taxonomy" id="272569"/>
    <lineage>
        <taxon>Archaea</taxon>
        <taxon>Methanobacteriati</taxon>
        <taxon>Methanobacteriota</taxon>
        <taxon>Stenosarchaea group</taxon>
        <taxon>Halobacteria</taxon>
        <taxon>Halobacteriales</taxon>
        <taxon>Haloarculaceae</taxon>
        <taxon>Haloarcula</taxon>
    </lineage>
</organism>
<evidence type="ECO:0000256" key="1">
    <source>
        <dbReference type="ARBA" id="ARBA00022741"/>
    </source>
</evidence>
<dbReference type="InterPro" id="IPR001650">
    <property type="entry name" value="Helicase_C-like"/>
</dbReference>
<proteinExistence type="predicted"/>
<dbReference type="InterPro" id="IPR014001">
    <property type="entry name" value="Helicase_ATP-bd"/>
</dbReference>
<geneLocation type="plasmid" evidence="7">
    <name>phma34</name>
</geneLocation>
<sequence>MMSQHNARETLSWLKDRGHYSGQIVHERTVNGQEAQTDSLSILPSVKIALSQFGIEDLYEHQISSIEATRAGENTVVATPTASGKSLTYAVPALERAVDHSGKALYIAPMRALINDQAGTLQAMADALGFGEQVDVGVKTGQSSKAETRSIKQRQPDVLLATIDQLHLSFLPYAHLTDHWRWLFQQLETVIIDEVHTYRGYFGSHAALIFRRLNRLLDHYGKDPQYICCSATIGNPVDHAAAVTGRPTDSFTLVDNDTSASGDKQWVFWNPPQKDREDDSTADVDEETASTQQGAGQAGETTATQDDSDVGGERLSQHVESVRIFADLVTRGYQTLVFTAARQGTEQYVDWADSKLRSRGEHDIADSVHAYHAALESERRRELEAGLKSGDIRGLWSTRALELGIDIGSLDAVILDGYPGTGMSTFQRAGRAGRGDDSCLVIMVGSDNPLDQYLLKEPEQLFEGGAEQAAVNPSNRSALPEHLVCAADDHYLSPDDEQYFGEALPEMVDQLTAEGRLKRTNEEQVRWEAANNDIQIQTDIRNIDEEEIKLVDRNRGEILGSLERDAALRDAHPNAIYMYDKQSYKVVELDLEERTAYLESVETSEYTRALREKEVTVNDTLDTRTLEFDGEDMKATLGSLTVRNQITGYLRYSSPRDESPSEHEFETPLPPSEIATTGLFFEAPQKIERKMLKQVDSPEQYLSGLHAIEHALISLYPSEVLCDRGDIGGLSTVSHPQTVGGTVFVHDGYPGGAGYCRAAFEQLDSLLSQTADLLASCSCSDGCPSCIHSPHCGNGNRSLSKDHANRVLRDLID</sequence>
<evidence type="ECO:0000259" key="5">
    <source>
        <dbReference type="PROSITE" id="PS51194"/>
    </source>
</evidence>
<dbReference type="Gene3D" id="3.40.50.300">
    <property type="entry name" value="P-loop containing nucleotide triphosphate hydrolases"/>
    <property type="match status" value="2"/>
</dbReference>